<evidence type="ECO:0000313" key="1">
    <source>
        <dbReference type="EMBL" id="BDW93306.1"/>
    </source>
</evidence>
<dbReference type="Proteomes" id="UP001330184">
    <property type="component" value="Chromosome"/>
</dbReference>
<dbReference type="InterPro" id="IPR018534">
    <property type="entry name" value="Tet_reg_excision_RteC"/>
</dbReference>
<dbReference type="EMBL" id="AP027268">
    <property type="protein sequence ID" value="BDW93306.1"/>
    <property type="molecule type" value="Genomic_DNA"/>
</dbReference>
<reference evidence="1 2" key="1">
    <citation type="submission" date="2023-01" db="EMBL/GenBank/DDBJ databases">
        <title>Complete genome sequence of Muricauda aquimarina strain IFOP_LL357.</title>
        <authorList>
            <person name="Gajardo G."/>
            <person name="Ueki S."/>
            <person name="Maruyama F."/>
        </authorList>
    </citation>
    <scope>NUCLEOTIDE SEQUENCE [LARGE SCALE GENOMIC DNA]</scope>
    <source>
        <strain evidence="1 2">IFOP_LL357</strain>
    </source>
</reference>
<sequence>MAMGGNTIRFWRQLRLPKMKYQKLLSEFEGQLEALESGNGDILYKAEKGIALVEKCIRKLQKQIVGQDFETQADEIYFFKHVKPQIFSKLIYYIRLFSIESKRPRGKDVAQVKYLQQQIDKLQNFFNENLEFYNYYRRGAMSMDEQYFVRGNRDLRMPLESFHFLIDDQFSTCQDGTVATIMAYDMLIVYLRKEVDDLNNNMEPTKNTIMEKPSKLFWTGSKTDLIELLYALHTSKSINGGTVDIKEMASHFEYFYNVDLGNYYHTFIDIRSRKSSRTRFLDRLIEMLNQRMESLEE</sequence>
<dbReference type="Pfam" id="PF09357">
    <property type="entry name" value="RteC"/>
    <property type="match status" value="1"/>
</dbReference>
<accession>A0AA48KRM8</accession>
<name>A0AA48KRM8_9FLAO</name>
<gene>
    <name evidence="1" type="ORF">MACH07_21380</name>
</gene>
<proteinExistence type="predicted"/>
<protein>
    <recommendedName>
        <fullName evidence="3">Tetracycline regulation of excision, RteC</fullName>
    </recommendedName>
</protein>
<organism evidence="1 2">
    <name type="scientific">Flagellimonas marinaquae</name>
    <dbReference type="NCBI Taxonomy" id="254955"/>
    <lineage>
        <taxon>Bacteria</taxon>
        <taxon>Pseudomonadati</taxon>
        <taxon>Bacteroidota</taxon>
        <taxon>Flavobacteriia</taxon>
        <taxon>Flavobacteriales</taxon>
        <taxon>Flavobacteriaceae</taxon>
        <taxon>Flagellimonas</taxon>
    </lineage>
</organism>
<keyword evidence="2" id="KW-1185">Reference proteome</keyword>
<evidence type="ECO:0000313" key="2">
    <source>
        <dbReference type="Proteomes" id="UP001330184"/>
    </source>
</evidence>
<evidence type="ECO:0008006" key="3">
    <source>
        <dbReference type="Google" id="ProtNLM"/>
    </source>
</evidence>
<dbReference type="AlphaFoldDB" id="A0AA48KRM8"/>